<dbReference type="Pfam" id="PF02518">
    <property type="entry name" value="HATPase_c"/>
    <property type="match status" value="1"/>
</dbReference>
<name>A0ABR6EBH4_9ACTN</name>
<dbReference type="InterPro" id="IPR011712">
    <property type="entry name" value="Sig_transdc_His_kin_sub3_dim/P"/>
</dbReference>
<organism evidence="8 9">
    <name type="scientific">Streptomyces durbertensis</name>
    <dbReference type="NCBI Taxonomy" id="2448886"/>
    <lineage>
        <taxon>Bacteria</taxon>
        <taxon>Bacillati</taxon>
        <taxon>Actinomycetota</taxon>
        <taxon>Actinomycetes</taxon>
        <taxon>Kitasatosporales</taxon>
        <taxon>Streptomycetaceae</taxon>
        <taxon>Streptomyces</taxon>
    </lineage>
</organism>
<dbReference type="Pfam" id="PF07730">
    <property type="entry name" value="HisKA_3"/>
    <property type="match status" value="1"/>
</dbReference>
<proteinExistence type="predicted"/>
<keyword evidence="4" id="KW-0812">Transmembrane</keyword>
<comment type="caution">
    <text evidence="8">The sequence shown here is derived from an EMBL/GenBank/DDBJ whole genome shotgun (WGS) entry which is preliminary data.</text>
</comment>
<sequence>MAKPDAAHEPVSIERPLWRALAGYRVLTLLYAIGVFLFHHHLHQAYGRPLVGAVYLAFLAVWTFATLRAVSSAERCTNRFLAADSTVAIGGILLSPVADTHAQVSPTLPSVWVAGTVLAFAIRLGWRWAAGASLVVGVANVVEEVGLTRDTVHNVLLVTIASIGIGYVVEVARSSERALAEALRIEAAARERERLARDIHDGVLQVLAMVQRRGDALGGEAAELGRLAGEQEVALRHLVAGGLGRHSIAAAAAPVTAAAAVGAEEEQPADPEAPRDLGELLAARAGTRVSFSGPGTPVVVPGTVARSLDAAVAAALDNVRRHAGEDARAWILLEDEPEAVWVTVRDDGPGIAPGRLAAAESEGRMGVSLSIRGRLRELGGTAEYVSIPGQGTEVELRVPR</sequence>
<gene>
    <name evidence="8" type="ORF">GL263_03700</name>
</gene>
<evidence type="ECO:0000256" key="2">
    <source>
        <dbReference type="ARBA" id="ARBA00022777"/>
    </source>
</evidence>
<protein>
    <submittedName>
        <fullName evidence="8">Sensor histidine kinase</fullName>
    </submittedName>
</protein>
<evidence type="ECO:0000256" key="4">
    <source>
        <dbReference type="SAM" id="Phobius"/>
    </source>
</evidence>
<keyword evidence="1" id="KW-0808">Transferase</keyword>
<dbReference type="InterPro" id="IPR045975">
    <property type="entry name" value="DUF5931"/>
</dbReference>
<evidence type="ECO:0000256" key="1">
    <source>
        <dbReference type="ARBA" id="ARBA00022679"/>
    </source>
</evidence>
<keyword evidence="3" id="KW-0902">Two-component regulatory system</keyword>
<accession>A0ABR6EBH4</accession>
<keyword evidence="9" id="KW-1185">Reference proteome</keyword>
<dbReference type="InterPro" id="IPR003594">
    <property type="entry name" value="HATPase_dom"/>
</dbReference>
<evidence type="ECO:0000259" key="5">
    <source>
        <dbReference type="Pfam" id="PF02518"/>
    </source>
</evidence>
<keyword evidence="4" id="KW-1133">Transmembrane helix</keyword>
<feature type="domain" description="DUF5931" evidence="7">
    <location>
        <begin position="11"/>
        <end position="180"/>
    </location>
</feature>
<dbReference type="RefSeq" id="WP_182854104.1">
    <property type="nucleotide sequence ID" value="NZ_WMLF01000030.1"/>
</dbReference>
<dbReference type="InterPro" id="IPR036890">
    <property type="entry name" value="HATPase_C_sf"/>
</dbReference>
<evidence type="ECO:0000313" key="8">
    <source>
        <dbReference type="EMBL" id="MBB1242680.1"/>
    </source>
</evidence>
<dbReference type="Proteomes" id="UP000766698">
    <property type="component" value="Unassembled WGS sequence"/>
</dbReference>
<keyword evidence="2 8" id="KW-0418">Kinase</keyword>
<dbReference type="Pfam" id="PF19354">
    <property type="entry name" value="DUF5931"/>
    <property type="match status" value="1"/>
</dbReference>
<feature type="domain" description="Histidine kinase/HSP90-like ATPase" evidence="5">
    <location>
        <begin position="305"/>
        <end position="399"/>
    </location>
</feature>
<dbReference type="NCBIfam" id="NF047322">
    <property type="entry name" value="HK_morpho_MacS"/>
    <property type="match status" value="1"/>
</dbReference>
<reference evidence="9" key="1">
    <citation type="journal article" date="2020" name="Syst. Appl. Microbiol.">
        <title>Streptomyces alkaliterrae sp. nov., isolated from an alkaline soil, and emended descriptions of Streptomyces alkaliphilus, Streptomyces calidiresistens and Streptomyces durbertensis.</title>
        <authorList>
            <person name="Swiecimska M."/>
            <person name="Golinska P."/>
            <person name="Nouioui I."/>
            <person name="Wypij M."/>
            <person name="Rai M."/>
            <person name="Sangal V."/>
            <person name="Goodfellow M."/>
        </authorList>
    </citation>
    <scope>NUCLEOTIDE SEQUENCE [LARGE SCALE GENOMIC DNA]</scope>
    <source>
        <strain evidence="9">DSM 104538</strain>
    </source>
</reference>
<dbReference type="SUPFAM" id="SSF55874">
    <property type="entry name" value="ATPase domain of HSP90 chaperone/DNA topoisomerase II/histidine kinase"/>
    <property type="match status" value="1"/>
</dbReference>
<keyword evidence="4" id="KW-0472">Membrane</keyword>
<feature type="transmembrane region" description="Helical" evidence="4">
    <location>
        <begin position="20"/>
        <end position="38"/>
    </location>
</feature>
<dbReference type="PANTHER" id="PTHR24421:SF61">
    <property type="entry name" value="OXYGEN SENSOR HISTIDINE KINASE NREB"/>
    <property type="match status" value="1"/>
</dbReference>
<dbReference type="Gene3D" id="3.30.565.10">
    <property type="entry name" value="Histidine kinase-like ATPase, C-terminal domain"/>
    <property type="match status" value="1"/>
</dbReference>
<evidence type="ECO:0000313" key="9">
    <source>
        <dbReference type="Proteomes" id="UP000766698"/>
    </source>
</evidence>
<dbReference type="GO" id="GO:0016301">
    <property type="term" value="F:kinase activity"/>
    <property type="evidence" value="ECO:0007669"/>
    <property type="project" value="UniProtKB-KW"/>
</dbReference>
<dbReference type="PANTHER" id="PTHR24421">
    <property type="entry name" value="NITRATE/NITRITE SENSOR PROTEIN NARX-RELATED"/>
    <property type="match status" value="1"/>
</dbReference>
<evidence type="ECO:0000259" key="7">
    <source>
        <dbReference type="Pfam" id="PF19354"/>
    </source>
</evidence>
<evidence type="ECO:0000256" key="3">
    <source>
        <dbReference type="ARBA" id="ARBA00023012"/>
    </source>
</evidence>
<evidence type="ECO:0000259" key="6">
    <source>
        <dbReference type="Pfam" id="PF07730"/>
    </source>
</evidence>
<feature type="transmembrane region" description="Helical" evidence="4">
    <location>
        <begin position="50"/>
        <end position="70"/>
    </location>
</feature>
<feature type="domain" description="Signal transduction histidine kinase subgroup 3 dimerisation and phosphoacceptor" evidence="6">
    <location>
        <begin position="191"/>
        <end position="231"/>
    </location>
</feature>
<dbReference type="InterPro" id="IPR050482">
    <property type="entry name" value="Sensor_HK_TwoCompSys"/>
</dbReference>
<dbReference type="EMBL" id="WMLF01000030">
    <property type="protein sequence ID" value="MBB1242680.1"/>
    <property type="molecule type" value="Genomic_DNA"/>
</dbReference>